<feature type="domain" description="Effector-associated" evidence="4">
    <location>
        <begin position="2"/>
        <end position="75"/>
    </location>
</feature>
<dbReference type="GO" id="GO:0030089">
    <property type="term" value="C:phycobilisome"/>
    <property type="evidence" value="ECO:0007669"/>
    <property type="project" value="UniProtKB-KW"/>
</dbReference>
<dbReference type="OrthoDB" id="462757at2"/>
<gene>
    <name evidence="5" type="ORF">XM38_013100</name>
</gene>
<reference evidence="5 6" key="1">
    <citation type="journal article" date="2016" name="Biochim. Biophys. Acta">
        <title>Characterization of red-shifted phycobilisomes isolated from the chlorophyll f-containing cyanobacterium Halomicronema hongdechloris.</title>
        <authorList>
            <person name="Li Y."/>
            <person name="Lin Y."/>
            <person name="Garvey C.J."/>
            <person name="Birch D."/>
            <person name="Corkery R.W."/>
            <person name="Loughlin P.C."/>
            <person name="Scheer H."/>
            <person name="Willows R.D."/>
            <person name="Chen M."/>
        </authorList>
    </citation>
    <scope>NUCLEOTIDE SEQUENCE [LARGE SCALE GENOMIC DNA]</scope>
    <source>
        <strain evidence="5 6">C2206</strain>
    </source>
</reference>
<accession>A0A1Z3HJ86</accession>
<protein>
    <submittedName>
        <fullName evidence="5">PBS lyase</fullName>
    </submittedName>
</protein>
<dbReference type="InterPro" id="IPR004155">
    <property type="entry name" value="PBS_lyase_HEAT"/>
</dbReference>
<dbReference type="SUPFAM" id="SSF52540">
    <property type="entry name" value="P-loop containing nucleoside triphosphate hydrolases"/>
    <property type="match status" value="1"/>
</dbReference>
<dbReference type="EMBL" id="CP021983">
    <property type="protein sequence ID" value="ASC70372.1"/>
    <property type="molecule type" value="Genomic_DNA"/>
</dbReference>
<dbReference type="SUPFAM" id="SSF48371">
    <property type="entry name" value="ARM repeat"/>
    <property type="match status" value="1"/>
</dbReference>
<evidence type="ECO:0000313" key="6">
    <source>
        <dbReference type="Proteomes" id="UP000191901"/>
    </source>
</evidence>
<dbReference type="InterPro" id="IPR007111">
    <property type="entry name" value="NACHT_NTPase"/>
</dbReference>
<evidence type="ECO:0000256" key="1">
    <source>
        <dbReference type="ARBA" id="ARBA00022549"/>
    </source>
</evidence>
<evidence type="ECO:0000259" key="3">
    <source>
        <dbReference type="Pfam" id="PF05729"/>
    </source>
</evidence>
<dbReference type="RefSeq" id="WP_080813919.1">
    <property type="nucleotide sequence ID" value="NZ_CP021983.2"/>
</dbReference>
<dbReference type="InterPro" id="IPR045429">
    <property type="entry name" value="EAD10"/>
</dbReference>
<name>A0A1Z3HJ86_9CYAN</name>
<evidence type="ECO:0000259" key="4">
    <source>
        <dbReference type="Pfam" id="PF19954"/>
    </source>
</evidence>
<evidence type="ECO:0000256" key="2">
    <source>
        <dbReference type="ARBA" id="ARBA00022738"/>
    </source>
</evidence>
<dbReference type="Pfam" id="PF19954">
    <property type="entry name" value="EAD10"/>
    <property type="match status" value="1"/>
</dbReference>
<dbReference type="Gene3D" id="3.40.50.300">
    <property type="entry name" value="P-loop containing nucleotide triphosphate hydrolases"/>
    <property type="match status" value="1"/>
</dbReference>
<keyword evidence="2" id="KW-0605">Phycobilisome</keyword>
<dbReference type="SMART" id="SM00567">
    <property type="entry name" value="EZ_HEAT"/>
    <property type="match status" value="7"/>
</dbReference>
<dbReference type="Gene3D" id="1.25.10.10">
    <property type="entry name" value="Leucine-rich Repeat Variant"/>
    <property type="match status" value="4"/>
</dbReference>
<dbReference type="AlphaFoldDB" id="A0A1Z3HJ86"/>
<organism evidence="5 6">
    <name type="scientific">Halomicronema hongdechloris C2206</name>
    <dbReference type="NCBI Taxonomy" id="1641165"/>
    <lineage>
        <taxon>Bacteria</taxon>
        <taxon>Bacillati</taxon>
        <taxon>Cyanobacteriota</taxon>
        <taxon>Cyanophyceae</taxon>
        <taxon>Nodosilineales</taxon>
        <taxon>Nodosilineaceae</taxon>
        <taxon>Halomicronema</taxon>
    </lineage>
</organism>
<dbReference type="GO" id="GO:0016491">
    <property type="term" value="F:oxidoreductase activity"/>
    <property type="evidence" value="ECO:0007669"/>
    <property type="project" value="TreeGrafter"/>
</dbReference>
<sequence length="1177" mass="131604">MSDRLQDIIQRIALGEYSKADIMALQQALQGEEGRSLFQLGKYNITIGEGKDIQIGDRTFVEINDAAVQAIVEAIQNSAASKTPAQIGFQSYLRSLVDTYKEWWRYYTLTDATGKIQESESESPSPFDFGLMVQTVPKEKDSAVSEANPLQEQQEKTERLPVLEGICKYADDHVLLVGRPGSGKSTALIRLLLETATQALEQGSGQIPILVELRYWQTSVIDRIQAFLHKHDPTLSLDDSTLTSLLRQGHFLLLVDGLNELPSETARTHLASFRQDYSKVPMIFTTRELGLGGDLGIEKKLEMQSLTEEQMKAFIRAYVSDQAEAMLGQLSDRLREFGQTPLLLWMLCEVFQQSPEHQMPSNLAGIFQAFTRMYEDSSVRKHEVTLLKGDVRPLSDRRLWKPALQALAAVMMQGETPVDFRVAIHRDEAEQELSRIFSNEQFPVRDILDDLLKYHLLQNRSTDQIEFRHQLIQEYYAAEHLLRLLPDLSDEELKRDYLNLLKWTEPIALMLALVDEEAQALRVVKLAMNDVDSMLGARLAGNAKHNLQVSAVNSVNDLSVPLKLKIKLLGETKSFAAISFLSPLLESDEAFIKSETIKALGKVNTLSSVDTLKKALEDSDEDIRWIAACEVASFGDESAIPALQEALCVEKHHFRALLAIENIDRDKVIPLLGETLIHADLEARRKAITSLHLLLNKGYGDILPFLEIALHDEDSVTRRSAAHALRDVGDEEALSILAKAWLDDDMQVRNFVCDSLQKDALVFLENDLINALKSNDSVVKKRAIEIVTKTQSISETIAEALLSVAFLDSDFLVRNSASTALIIVDDLTVMHVLERVLTEDDSKTTQYSSKHSVAISILLQKRKKESIPILIKALLNEHENLSVKTFAIKALGEIGDSTVISFLKENLRRAEKELNETGNVFEFNQIYIQTLLALGKLGVENLDQSIIEILEDLSSTEDIRKDCIETLGKIPTEASRGALVRSLHDPKIQIRLSAALILAKEGATDSIPVLIEALGCRNSIGFEDSSVSRDAIGALCELGGGCLTALKTELSSQDSQVRKNARLAIKRISGDSNDIYHDYLSTEQSTGDNVSIMIDRLVNEYSFDELIEALKIANSDEVWKFASSLKEIIQPDQIGYLSKLLLESDSNNIFTYVPSLISTIQSRCKFYNYEIFQSIIP</sequence>
<dbReference type="Proteomes" id="UP000191901">
    <property type="component" value="Chromosome"/>
</dbReference>
<dbReference type="InterPro" id="IPR011989">
    <property type="entry name" value="ARM-like"/>
</dbReference>
<keyword evidence="6" id="KW-1185">Reference proteome</keyword>
<dbReference type="InterPro" id="IPR016024">
    <property type="entry name" value="ARM-type_fold"/>
</dbReference>
<dbReference type="PANTHER" id="PTHR12697">
    <property type="entry name" value="PBS LYASE HEAT-LIKE PROTEIN"/>
    <property type="match status" value="1"/>
</dbReference>
<keyword evidence="5" id="KW-0456">Lyase</keyword>
<dbReference type="PANTHER" id="PTHR12697:SF5">
    <property type="entry name" value="DEOXYHYPUSINE HYDROXYLASE"/>
    <property type="match status" value="1"/>
</dbReference>
<dbReference type="GO" id="GO:0016829">
    <property type="term" value="F:lyase activity"/>
    <property type="evidence" value="ECO:0007669"/>
    <property type="project" value="UniProtKB-KW"/>
</dbReference>
<feature type="domain" description="NACHT" evidence="3">
    <location>
        <begin position="173"/>
        <end position="321"/>
    </location>
</feature>
<dbReference type="Pfam" id="PF13646">
    <property type="entry name" value="HEAT_2"/>
    <property type="match status" value="3"/>
</dbReference>
<dbReference type="KEGG" id="hhg:XM38_013100"/>
<dbReference type="InterPro" id="IPR027417">
    <property type="entry name" value="P-loop_NTPase"/>
</dbReference>
<evidence type="ECO:0000313" key="5">
    <source>
        <dbReference type="EMBL" id="ASC70372.1"/>
    </source>
</evidence>
<dbReference type="Pfam" id="PF05729">
    <property type="entry name" value="NACHT"/>
    <property type="match status" value="1"/>
</dbReference>
<keyword evidence="1" id="KW-0042">Antenna complex</keyword>
<proteinExistence type="predicted"/>
<dbReference type="STRING" id="1641165.XM38_08020"/>